<feature type="coiled-coil region" evidence="5">
    <location>
        <begin position="81"/>
        <end position="108"/>
    </location>
</feature>
<dbReference type="Pfam" id="PF13411">
    <property type="entry name" value="MerR_1"/>
    <property type="match status" value="1"/>
</dbReference>
<feature type="domain" description="HTH merR-type" evidence="6">
    <location>
        <begin position="1"/>
        <end position="69"/>
    </location>
</feature>
<keyword evidence="8" id="KW-1185">Reference proteome</keyword>
<protein>
    <submittedName>
        <fullName evidence="7">Transcriptional regulator, MerR family</fullName>
    </submittedName>
</protein>
<gene>
    <name evidence="7" type="ORF">BUTYVIB_00736</name>
</gene>
<evidence type="ECO:0000313" key="7">
    <source>
        <dbReference type="EMBL" id="EFF68932.1"/>
    </source>
</evidence>
<sequence length="145" mass="16804">MYTIGQVSEMFRIPISTLRYYDKEGFFPNLERSGNIRKFSDNELASLKLIECLKKSGLEIKDIKQFFKLVSGGSSTYAERKEIFEARKIAVEEEIAALEKTLAMLKFKCWYYEKAIADGNEDSIHEMMPDKFPPEIQALYDKAHV</sequence>
<accession>D4RY32</accession>
<dbReference type="PROSITE" id="PS50937">
    <property type="entry name" value="HTH_MERR_2"/>
    <property type="match status" value="1"/>
</dbReference>
<comment type="caution">
    <text evidence="7">The sequence shown here is derived from an EMBL/GenBank/DDBJ whole genome shotgun (WGS) entry which is preliminary data.</text>
</comment>
<keyword evidence="3" id="KW-0238">DNA-binding</keyword>
<dbReference type="CDD" id="cd01109">
    <property type="entry name" value="HTH_YyaN"/>
    <property type="match status" value="1"/>
</dbReference>
<dbReference type="GO" id="GO:0003700">
    <property type="term" value="F:DNA-binding transcription factor activity"/>
    <property type="evidence" value="ECO:0007669"/>
    <property type="project" value="InterPro"/>
</dbReference>
<proteinExistence type="predicted"/>
<dbReference type="GO" id="GO:0003677">
    <property type="term" value="F:DNA binding"/>
    <property type="evidence" value="ECO:0007669"/>
    <property type="project" value="UniProtKB-KW"/>
</dbReference>
<dbReference type="RefSeq" id="WP_005601806.1">
    <property type="nucleotide sequence ID" value="NZ_GG663521.1"/>
</dbReference>
<keyword evidence="4" id="KW-0804">Transcription</keyword>
<dbReference type="PANTHER" id="PTHR30204:SF69">
    <property type="entry name" value="MERR-FAMILY TRANSCRIPTIONAL REGULATOR"/>
    <property type="match status" value="1"/>
</dbReference>
<dbReference type="SUPFAM" id="SSF46955">
    <property type="entry name" value="Putative DNA-binding domain"/>
    <property type="match status" value="1"/>
</dbReference>
<dbReference type="eggNOG" id="COG0789">
    <property type="taxonomic scope" value="Bacteria"/>
</dbReference>
<dbReference type="SMART" id="SM00422">
    <property type="entry name" value="HTH_MERR"/>
    <property type="match status" value="1"/>
</dbReference>
<dbReference type="EMBL" id="ABWN01000022">
    <property type="protein sequence ID" value="EFF68932.1"/>
    <property type="molecule type" value="Genomic_DNA"/>
</dbReference>
<dbReference type="Gene3D" id="1.10.1660.10">
    <property type="match status" value="1"/>
</dbReference>
<evidence type="ECO:0000259" key="6">
    <source>
        <dbReference type="PROSITE" id="PS50937"/>
    </source>
</evidence>
<evidence type="ECO:0000256" key="2">
    <source>
        <dbReference type="ARBA" id="ARBA00023015"/>
    </source>
</evidence>
<reference evidence="7 8" key="1">
    <citation type="submission" date="2010-02" db="EMBL/GenBank/DDBJ databases">
        <authorList>
            <person name="Weinstock G."/>
            <person name="Sodergren E."/>
            <person name="Clifton S."/>
            <person name="Fulton L."/>
            <person name="Fulton B."/>
            <person name="Courtney L."/>
            <person name="Fronick C."/>
            <person name="Harrison M."/>
            <person name="Strong C."/>
            <person name="Farmer C."/>
            <person name="Delahaunty K."/>
            <person name="Markovic C."/>
            <person name="Hall O."/>
            <person name="Minx P."/>
            <person name="Tomlinson C."/>
            <person name="Mitreva M."/>
            <person name="Nelson J."/>
            <person name="Hou S."/>
            <person name="Wollam A."/>
            <person name="Pepin K.H."/>
            <person name="Johnson M."/>
            <person name="Bhonagiri V."/>
            <person name="Zhang X."/>
            <person name="Suruliraj S."/>
            <person name="Warren W."/>
            <person name="Chinwalla A."/>
            <person name="Mardis E.R."/>
            <person name="Wilson R.K."/>
        </authorList>
    </citation>
    <scope>NUCLEOTIDE SEQUENCE [LARGE SCALE GENOMIC DNA]</scope>
    <source>
        <strain evidence="7 8">DSM 2876</strain>
    </source>
</reference>
<keyword evidence="5" id="KW-0175">Coiled coil</keyword>
<evidence type="ECO:0000256" key="4">
    <source>
        <dbReference type="ARBA" id="ARBA00023163"/>
    </source>
</evidence>
<dbReference type="Proteomes" id="UP000006238">
    <property type="component" value="Unassembled WGS sequence"/>
</dbReference>
<evidence type="ECO:0000256" key="1">
    <source>
        <dbReference type="ARBA" id="ARBA00022491"/>
    </source>
</evidence>
<dbReference type="HOGENOM" id="CLU_060077_8_0_9"/>
<evidence type="ECO:0000313" key="8">
    <source>
        <dbReference type="Proteomes" id="UP000006238"/>
    </source>
</evidence>
<organism evidence="7 8">
    <name type="scientific">Eshraghiella crossota DSM 2876</name>
    <dbReference type="NCBI Taxonomy" id="511680"/>
    <lineage>
        <taxon>Bacteria</taxon>
        <taxon>Bacillati</taxon>
        <taxon>Bacillota</taxon>
        <taxon>Clostridia</taxon>
        <taxon>Lachnospirales</taxon>
        <taxon>Lachnospiraceae</taxon>
        <taxon>Eshraghiella</taxon>
    </lineage>
</organism>
<name>D4RY32_9FIRM</name>
<evidence type="ECO:0000256" key="5">
    <source>
        <dbReference type="SAM" id="Coils"/>
    </source>
</evidence>
<dbReference type="InterPro" id="IPR047057">
    <property type="entry name" value="MerR_fam"/>
</dbReference>
<dbReference type="InterPro" id="IPR000551">
    <property type="entry name" value="MerR-type_HTH_dom"/>
</dbReference>
<dbReference type="PANTHER" id="PTHR30204">
    <property type="entry name" value="REDOX-CYCLING DRUG-SENSING TRANSCRIPTIONAL ACTIVATOR SOXR"/>
    <property type="match status" value="1"/>
</dbReference>
<dbReference type="InterPro" id="IPR009061">
    <property type="entry name" value="DNA-bd_dom_put_sf"/>
</dbReference>
<dbReference type="AlphaFoldDB" id="D4RY32"/>
<dbReference type="GeneID" id="98917315"/>
<keyword evidence="1" id="KW-0678">Repressor</keyword>
<keyword evidence="2" id="KW-0805">Transcription regulation</keyword>
<evidence type="ECO:0000256" key="3">
    <source>
        <dbReference type="ARBA" id="ARBA00023125"/>
    </source>
</evidence>